<reference evidence="2" key="2">
    <citation type="submission" date="2025-09" db="UniProtKB">
        <authorList>
            <consortium name="Ensembl"/>
        </authorList>
    </citation>
    <scope>IDENTIFICATION</scope>
</reference>
<evidence type="ECO:0000313" key="2">
    <source>
        <dbReference type="Ensembl" id="ENSPKIP00000005747.1"/>
    </source>
</evidence>
<feature type="region of interest" description="Disordered" evidence="1">
    <location>
        <begin position="137"/>
        <end position="183"/>
    </location>
</feature>
<dbReference type="GeneTree" id="ENSGT01000000221431"/>
<keyword evidence="3" id="KW-1185">Reference proteome</keyword>
<organism evidence="2 3">
    <name type="scientific">Paramormyrops kingsleyae</name>
    <dbReference type="NCBI Taxonomy" id="1676925"/>
    <lineage>
        <taxon>Eukaryota</taxon>
        <taxon>Metazoa</taxon>
        <taxon>Chordata</taxon>
        <taxon>Craniata</taxon>
        <taxon>Vertebrata</taxon>
        <taxon>Euteleostomi</taxon>
        <taxon>Actinopterygii</taxon>
        <taxon>Neopterygii</taxon>
        <taxon>Teleostei</taxon>
        <taxon>Osteoglossocephala</taxon>
        <taxon>Osteoglossomorpha</taxon>
        <taxon>Osteoglossiformes</taxon>
        <taxon>Mormyridae</taxon>
        <taxon>Paramormyrops</taxon>
    </lineage>
</organism>
<evidence type="ECO:0000256" key="1">
    <source>
        <dbReference type="SAM" id="MobiDB-lite"/>
    </source>
</evidence>
<feature type="compositionally biased region" description="Basic and acidic residues" evidence="1">
    <location>
        <begin position="166"/>
        <end position="177"/>
    </location>
</feature>
<name>A0A3B3QG51_9TELE</name>
<reference evidence="2" key="1">
    <citation type="submission" date="2025-08" db="UniProtKB">
        <authorList>
            <consortium name="Ensembl"/>
        </authorList>
    </citation>
    <scope>IDENTIFICATION</scope>
</reference>
<protein>
    <submittedName>
        <fullName evidence="2">Uncharacterized protein</fullName>
    </submittedName>
</protein>
<sequence>MGHVDVGALVVIIATIIGAPNHAGPLLGIWTSEVNLWVVEYFLMLKGREFGHVLLHSLLRGLQGDGTALTTLGALQLPVGHWETRPCPFVAVFLKQLLNMYLLVVPNVQVVIHCVLISPNLKEKTITAIRAQGYQWGQDSVPPGPRTQNALRHHTANETSQNTPQDRSRHGDPDSAEIRQSTPKYTRHTYANMACKVKIY</sequence>
<proteinExistence type="predicted"/>
<accession>A0A3B3QG51</accession>
<dbReference type="Ensembl" id="ENSPKIT00000029755.1">
    <property type="protein sequence ID" value="ENSPKIP00000005747.1"/>
    <property type="gene ID" value="ENSPKIG00000022299.1"/>
</dbReference>
<dbReference type="Proteomes" id="UP000261540">
    <property type="component" value="Unplaced"/>
</dbReference>
<evidence type="ECO:0000313" key="3">
    <source>
        <dbReference type="Proteomes" id="UP000261540"/>
    </source>
</evidence>
<dbReference type="AlphaFoldDB" id="A0A3B3QG51"/>